<keyword evidence="3" id="KW-0732">Signal</keyword>
<dbReference type="AlphaFoldDB" id="A0AB35U6S4"/>
<name>A0AB35U6S4_9FIRM</name>
<sequence length="305" mass="32499">MNHTAKKILVSVLTAGTLVTTGCGAKSSTAEAIKIGVPSDATNQARAINLLTSAGLIEVDPDAGYTPELADITKYIYNIEIVPAAANTLVSTLDDYAAATVNGTYAVPGGLSPEKDGLITEVQEKGSDNPFINVIVARTADKDNPDYQTIVKAYQSQLVAEYILEKNKGSSVPAFDYDENYTVDADFVDSIEGYNSDSAGKKVIKVGICGTGDVWKAVQKVLDDEDAGIYIEVVTFDAYNLPNEALNSGEIDLNAFQHKAYLQSEIDSQGYDLTAIGDTSSAPLTLYSKKVSSLDELKELAGKKE</sequence>
<proteinExistence type="inferred from homology"/>
<dbReference type="GO" id="GO:0016020">
    <property type="term" value="C:membrane"/>
    <property type="evidence" value="ECO:0007669"/>
    <property type="project" value="UniProtKB-SubCell"/>
</dbReference>
<dbReference type="PANTHER" id="PTHR30429">
    <property type="entry name" value="D-METHIONINE-BINDING LIPOPROTEIN METQ"/>
    <property type="match status" value="1"/>
</dbReference>
<comment type="similarity">
    <text evidence="2">Belongs to the NlpA lipoprotein family.</text>
</comment>
<dbReference type="RefSeq" id="WP_370596040.1">
    <property type="nucleotide sequence ID" value="NZ_JALBUR010000013.1"/>
</dbReference>
<dbReference type="Gene3D" id="3.40.190.10">
    <property type="entry name" value="Periplasmic binding protein-like II"/>
    <property type="match status" value="3"/>
</dbReference>
<protein>
    <submittedName>
        <fullName evidence="7">MetQ/NlpA family ABC transporter substrate-binding protein</fullName>
    </submittedName>
</protein>
<dbReference type="SUPFAM" id="SSF53850">
    <property type="entry name" value="Periplasmic binding protein-like II"/>
    <property type="match status" value="2"/>
</dbReference>
<evidence type="ECO:0000256" key="1">
    <source>
        <dbReference type="ARBA" id="ARBA00004635"/>
    </source>
</evidence>
<evidence type="ECO:0000256" key="6">
    <source>
        <dbReference type="ARBA" id="ARBA00023288"/>
    </source>
</evidence>
<evidence type="ECO:0000256" key="2">
    <source>
        <dbReference type="ARBA" id="ARBA00008973"/>
    </source>
</evidence>
<dbReference type="PANTHER" id="PTHR30429:SF1">
    <property type="entry name" value="D-METHIONINE-BINDING LIPOPROTEIN METQ-RELATED"/>
    <property type="match status" value="1"/>
</dbReference>
<keyword evidence="4" id="KW-0472">Membrane</keyword>
<organism evidence="7 8">
    <name type="scientific">Grylomicrobium aquisgranensis</name>
    <dbReference type="NCBI Taxonomy" id="2926318"/>
    <lineage>
        <taxon>Bacteria</taxon>
        <taxon>Bacillati</taxon>
        <taxon>Bacillota</taxon>
        <taxon>Erysipelotrichia</taxon>
        <taxon>Erysipelotrichales</taxon>
        <taxon>Erysipelotrichaceae</taxon>
        <taxon>Grylomicrobium</taxon>
    </lineage>
</organism>
<comment type="caution">
    <text evidence="7">The sequence shown here is derived from an EMBL/GenBank/DDBJ whole genome shotgun (WGS) entry which is preliminary data.</text>
</comment>
<dbReference type="Pfam" id="PF03180">
    <property type="entry name" value="Lipoprotein_9"/>
    <property type="match status" value="2"/>
</dbReference>
<evidence type="ECO:0000256" key="4">
    <source>
        <dbReference type="ARBA" id="ARBA00023136"/>
    </source>
</evidence>
<dbReference type="EMBL" id="JALBUR010000013">
    <property type="protein sequence ID" value="MDX8419716.1"/>
    <property type="molecule type" value="Genomic_DNA"/>
</dbReference>
<accession>A0AB35U6S4</accession>
<reference evidence="7 8" key="1">
    <citation type="submission" date="2022-03" db="EMBL/GenBank/DDBJ databases">
        <title>Novel taxa within the pig intestine.</title>
        <authorList>
            <person name="Wylensek D."/>
            <person name="Bishof K."/>
            <person name="Afrizal A."/>
            <person name="Clavel T."/>
        </authorList>
    </citation>
    <scope>NUCLEOTIDE SEQUENCE [LARGE SCALE GENOMIC DNA]</scope>
    <source>
        <strain evidence="7 8">CLA-KB-P133</strain>
    </source>
</reference>
<gene>
    <name evidence="7" type="ORF">MOZ60_06370</name>
</gene>
<evidence type="ECO:0000256" key="3">
    <source>
        <dbReference type="ARBA" id="ARBA00022729"/>
    </source>
</evidence>
<evidence type="ECO:0000313" key="7">
    <source>
        <dbReference type="EMBL" id="MDX8419716.1"/>
    </source>
</evidence>
<comment type="subcellular location">
    <subcellularLocation>
        <location evidence="1">Membrane</location>
        <topology evidence="1">Lipid-anchor</topology>
    </subcellularLocation>
</comment>
<dbReference type="InterPro" id="IPR004872">
    <property type="entry name" value="Lipoprotein_NlpA"/>
</dbReference>
<keyword evidence="6" id="KW-0449">Lipoprotein</keyword>
<keyword evidence="8" id="KW-1185">Reference proteome</keyword>
<keyword evidence="5" id="KW-0564">Palmitate</keyword>
<dbReference type="Proteomes" id="UP001286174">
    <property type="component" value="Unassembled WGS sequence"/>
</dbReference>
<dbReference type="PROSITE" id="PS51257">
    <property type="entry name" value="PROKAR_LIPOPROTEIN"/>
    <property type="match status" value="1"/>
</dbReference>
<evidence type="ECO:0000313" key="8">
    <source>
        <dbReference type="Proteomes" id="UP001286174"/>
    </source>
</evidence>
<evidence type="ECO:0000256" key="5">
    <source>
        <dbReference type="ARBA" id="ARBA00023139"/>
    </source>
</evidence>